<feature type="transmembrane region" description="Helical" evidence="7">
    <location>
        <begin position="57"/>
        <end position="76"/>
    </location>
</feature>
<feature type="compositionally biased region" description="Low complexity" evidence="6">
    <location>
        <begin position="291"/>
        <end position="300"/>
    </location>
</feature>
<keyword evidence="3 7" id="KW-1133">Transmembrane helix</keyword>
<dbReference type="PANTHER" id="PTHR33048:SF47">
    <property type="entry name" value="INTEGRAL MEMBRANE PROTEIN-RELATED"/>
    <property type="match status" value="1"/>
</dbReference>
<comment type="subcellular location">
    <subcellularLocation>
        <location evidence="1">Membrane</location>
        <topology evidence="1">Multi-pass membrane protein</topology>
    </subcellularLocation>
</comment>
<evidence type="ECO:0000313" key="9">
    <source>
        <dbReference type="EMBL" id="CAF9905453.1"/>
    </source>
</evidence>
<accession>A0A8H3I5G2</accession>
<dbReference type="AlphaFoldDB" id="A0A8H3I5G2"/>
<comment type="similarity">
    <text evidence="5">Belongs to the SAT4 family.</text>
</comment>
<sequence>MGSLTKAQLEYMFEHGDDNKQPNLIATCVLCMFVPAVAVALRFLARYRVVAGLRLDDWLILAALIPMAGMTTTTAFTVRYGEGRHVIFIGDPEGYAINYVAGIVVYALTSTLTKLSILALYVRIFPSQTLKKFAIAIGSLVIMYNLALIIFDFLQCIPLSTLWTGQGVCTPTTAAYVSLAVINVITDIMILVLPIKYVLGLQLRRDKKIQILIAFGLGGIVCIFGVIRSYFVSEANAQDPTWSAADGAIWSQVEIAVGIVSACLPVYRPLFIKKTDLAAYGYGTRNGRLLNSNNPNASSSLRKKSMQKGSTWVSVDTGVSAEDEHTSSQHSLTTGGDGDDFQHEPKSFNNNNEHD</sequence>
<evidence type="ECO:0000256" key="7">
    <source>
        <dbReference type="SAM" id="Phobius"/>
    </source>
</evidence>
<evidence type="ECO:0000256" key="2">
    <source>
        <dbReference type="ARBA" id="ARBA00022692"/>
    </source>
</evidence>
<feature type="transmembrane region" description="Helical" evidence="7">
    <location>
        <begin position="211"/>
        <end position="231"/>
    </location>
</feature>
<feature type="transmembrane region" description="Helical" evidence="7">
    <location>
        <begin position="174"/>
        <end position="199"/>
    </location>
</feature>
<feature type="compositionally biased region" description="Basic and acidic residues" evidence="6">
    <location>
        <begin position="340"/>
        <end position="355"/>
    </location>
</feature>
<evidence type="ECO:0000256" key="4">
    <source>
        <dbReference type="ARBA" id="ARBA00023136"/>
    </source>
</evidence>
<organism evidence="9 10">
    <name type="scientific">Gomphillus americanus</name>
    <dbReference type="NCBI Taxonomy" id="1940652"/>
    <lineage>
        <taxon>Eukaryota</taxon>
        <taxon>Fungi</taxon>
        <taxon>Dikarya</taxon>
        <taxon>Ascomycota</taxon>
        <taxon>Pezizomycotina</taxon>
        <taxon>Lecanoromycetes</taxon>
        <taxon>OSLEUM clade</taxon>
        <taxon>Ostropomycetidae</taxon>
        <taxon>Ostropales</taxon>
        <taxon>Graphidaceae</taxon>
        <taxon>Gomphilloideae</taxon>
        <taxon>Gomphillus</taxon>
    </lineage>
</organism>
<feature type="transmembrane region" description="Helical" evidence="7">
    <location>
        <begin position="133"/>
        <end position="154"/>
    </location>
</feature>
<dbReference type="OrthoDB" id="10017208at2759"/>
<dbReference type="Proteomes" id="UP000664169">
    <property type="component" value="Unassembled WGS sequence"/>
</dbReference>
<evidence type="ECO:0000259" key="8">
    <source>
        <dbReference type="Pfam" id="PF20684"/>
    </source>
</evidence>
<dbReference type="InterPro" id="IPR049326">
    <property type="entry name" value="Rhodopsin_dom_fungi"/>
</dbReference>
<dbReference type="GO" id="GO:0016020">
    <property type="term" value="C:membrane"/>
    <property type="evidence" value="ECO:0007669"/>
    <property type="project" value="UniProtKB-SubCell"/>
</dbReference>
<evidence type="ECO:0000256" key="1">
    <source>
        <dbReference type="ARBA" id="ARBA00004141"/>
    </source>
</evidence>
<dbReference type="PANTHER" id="PTHR33048">
    <property type="entry name" value="PTH11-LIKE INTEGRAL MEMBRANE PROTEIN (AFU_ORTHOLOGUE AFUA_5G11245)"/>
    <property type="match status" value="1"/>
</dbReference>
<protein>
    <recommendedName>
        <fullName evidence="8">Rhodopsin domain-containing protein</fullName>
    </recommendedName>
</protein>
<feature type="domain" description="Rhodopsin" evidence="8">
    <location>
        <begin position="41"/>
        <end position="272"/>
    </location>
</feature>
<keyword evidence="2 7" id="KW-0812">Transmembrane</keyword>
<evidence type="ECO:0000256" key="6">
    <source>
        <dbReference type="SAM" id="MobiDB-lite"/>
    </source>
</evidence>
<evidence type="ECO:0000256" key="5">
    <source>
        <dbReference type="ARBA" id="ARBA00038359"/>
    </source>
</evidence>
<evidence type="ECO:0000313" key="10">
    <source>
        <dbReference type="Proteomes" id="UP000664169"/>
    </source>
</evidence>
<reference evidence="9" key="1">
    <citation type="submission" date="2021-03" db="EMBL/GenBank/DDBJ databases">
        <authorList>
            <person name="Tagirdzhanova G."/>
        </authorList>
    </citation>
    <scope>NUCLEOTIDE SEQUENCE</scope>
</reference>
<keyword evidence="4 7" id="KW-0472">Membrane</keyword>
<evidence type="ECO:0000256" key="3">
    <source>
        <dbReference type="ARBA" id="ARBA00022989"/>
    </source>
</evidence>
<proteinExistence type="inferred from homology"/>
<dbReference type="InterPro" id="IPR052337">
    <property type="entry name" value="SAT4-like"/>
</dbReference>
<dbReference type="EMBL" id="CAJPDQ010000002">
    <property type="protein sequence ID" value="CAF9905453.1"/>
    <property type="molecule type" value="Genomic_DNA"/>
</dbReference>
<feature type="transmembrane region" description="Helical" evidence="7">
    <location>
        <begin position="24"/>
        <end position="45"/>
    </location>
</feature>
<keyword evidence="10" id="KW-1185">Reference proteome</keyword>
<name>A0A8H3I5G2_9LECA</name>
<comment type="caution">
    <text evidence="9">The sequence shown here is derived from an EMBL/GenBank/DDBJ whole genome shotgun (WGS) entry which is preliminary data.</text>
</comment>
<feature type="transmembrane region" description="Helical" evidence="7">
    <location>
        <begin position="247"/>
        <end position="267"/>
    </location>
</feature>
<feature type="transmembrane region" description="Helical" evidence="7">
    <location>
        <begin position="96"/>
        <end position="121"/>
    </location>
</feature>
<feature type="region of interest" description="Disordered" evidence="6">
    <location>
        <begin position="291"/>
        <end position="355"/>
    </location>
</feature>
<gene>
    <name evidence="9" type="ORF">GOMPHAMPRED_003189</name>
</gene>
<dbReference type="Pfam" id="PF20684">
    <property type="entry name" value="Fung_rhodopsin"/>
    <property type="match status" value="1"/>
</dbReference>